<proteinExistence type="predicted"/>
<dbReference type="AlphaFoldDB" id="A0A5K7Z4B5"/>
<dbReference type="InterPro" id="IPR003607">
    <property type="entry name" value="HD/PDEase_dom"/>
</dbReference>
<evidence type="ECO:0000313" key="4">
    <source>
        <dbReference type="Proteomes" id="UP000427769"/>
    </source>
</evidence>
<dbReference type="GO" id="GO:0016787">
    <property type="term" value="F:hydrolase activity"/>
    <property type="evidence" value="ECO:0007669"/>
    <property type="project" value="UniProtKB-KW"/>
</dbReference>
<feature type="domain" description="HD" evidence="2">
    <location>
        <begin position="89"/>
        <end position="235"/>
    </location>
</feature>
<dbReference type="PANTHER" id="PTHR35795:SF1">
    <property type="entry name" value="BIS(5'-NUCLEOSYL)-TETRAPHOSPHATASE, SYMMETRICAL"/>
    <property type="match status" value="1"/>
</dbReference>
<dbReference type="PROSITE" id="PS51831">
    <property type="entry name" value="HD"/>
    <property type="match status" value="1"/>
</dbReference>
<dbReference type="SUPFAM" id="SSF109604">
    <property type="entry name" value="HD-domain/PDEase-like"/>
    <property type="match status" value="1"/>
</dbReference>
<dbReference type="Pfam" id="PF13286">
    <property type="entry name" value="HD_assoc"/>
    <property type="match status" value="1"/>
</dbReference>
<reference evidence="3 4" key="1">
    <citation type="submission" date="2019-11" db="EMBL/GenBank/DDBJ databases">
        <title>Comparative genomics of hydrocarbon-degrading Desulfosarcina strains.</title>
        <authorList>
            <person name="Watanabe M."/>
            <person name="Kojima H."/>
            <person name="Fukui M."/>
        </authorList>
    </citation>
    <scope>NUCLEOTIDE SEQUENCE [LARGE SCALE GENOMIC DNA]</scope>
    <source>
        <strain evidence="3 4">PP31</strain>
    </source>
</reference>
<dbReference type="CDD" id="cd00077">
    <property type="entry name" value="HDc"/>
    <property type="match status" value="1"/>
</dbReference>
<gene>
    <name evidence="3" type="ORF">DSCW_07410</name>
</gene>
<dbReference type="InterPro" id="IPR051094">
    <property type="entry name" value="Diverse_Catalytic_Enzymes"/>
</dbReference>
<dbReference type="KEGG" id="dwd:DSCW_07410"/>
<dbReference type="SMART" id="SM00471">
    <property type="entry name" value="HDc"/>
    <property type="match status" value="1"/>
</dbReference>
<name>A0A5K7Z4B5_9BACT</name>
<keyword evidence="1 3" id="KW-0378">Hydrolase</keyword>
<dbReference type="Gene3D" id="1.10.3210.10">
    <property type="entry name" value="Hypothetical protein af1432"/>
    <property type="match status" value="1"/>
</dbReference>
<dbReference type="InterPro" id="IPR026875">
    <property type="entry name" value="PHydrolase_assoc_dom"/>
</dbReference>
<accession>A0A5K7Z4B5</accession>
<sequence length="392" mass="44824">MDKSEAYRPPVLLDGLKTDLNRREREIFSACATFSDSGVRRNPITDAEAGYRMAFSLDADRILHSRAYTRYIDKTQVFYLIPNDHITHRVLHVQLVSKIARTIGRFLRLNEDLIEAISLGHDIGHTPFGHEGERYLSALCQKAGIGYFMHNIQSIQFLDFVERKGRGWNLCLQTLDGILCHDGEIHNRILAPNPDKDFADFEKEIAAKKTDPDYLLIPMTMEGCVVRMADTIAYIGRDLEDAIRLGILRRSDIPSAIVRRLGNTNGTIVYRLVTDVIHNSHGKRSIAFSPEISDALKTLKDFNLERIYTNPKSKVHSETIRQLFARLFETRLEELETNQRDSDIFSGFLADMSESYIAGHTPPEIVRDYIAGMTDRYFLHQFPERLRPAAPL</sequence>
<evidence type="ECO:0000313" key="3">
    <source>
        <dbReference type="EMBL" id="BBO73324.1"/>
    </source>
</evidence>
<dbReference type="Pfam" id="PF01966">
    <property type="entry name" value="HD"/>
    <property type="match status" value="1"/>
</dbReference>
<dbReference type="PANTHER" id="PTHR35795">
    <property type="entry name" value="SLR1885 PROTEIN"/>
    <property type="match status" value="1"/>
</dbReference>
<dbReference type="EMBL" id="AP021875">
    <property type="protein sequence ID" value="BBO73324.1"/>
    <property type="molecule type" value="Genomic_DNA"/>
</dbReference>
<protein>
    <submittedName>
        <fullName evidence="3">Deoxyguanosinetriphosphate triphosphohydrolase-like protein</fullName>
    </submittedName>
</protein>
<dbReference type="RefSeq" id="WP_155302443.1">
    <property type="nucleotide sequence ID" value="NZ_AP021875.1"/>
</dbReference>
<evidence type="ECO:0000259" key="2">
    <source>
        <dbReference type="PROSITE" id="PS51831"/>
    </source>
</evidence>
<dbReference type="OrthoDB" id="9803619at2"/>
<dbReference type="InterPro" id="IPR006674">
    <property type="entry name" value="HD_domain"/>
</dbReference>
<keyword evidence="4" id="KW-1185">Reference proteome</keyword>
<dbReference type="Proteomes" id="UP000427769">
    <property type="component" value="Chromosome"/>
</dbReference>
<evidence type="ECO:0000256" key="1">
    <source>
        <dbReference type="ARBA" id="ARBA00022801"/>
    </source>
</evidence>
<organism evidence="3 4">
    <name type="scientific">Desulfosarcina widdelii</name>
    <dbReference type="NCBI Taxonomy" id="947919"/>
    <lineage>
        <taxon>Bacteria</taxon>
        <taxon>Pseudomonadati</taxon>
        <taxon>Thermodesulfobacteriota</taxon>
        <taxon>Desulfobacteria</taxon>
        <taxon>Desulfobacterales</taxon>
        <taxon>Desulfosarcinaceae</taxon>
        <taxon>Desulfosarcina</taxon>
    </lineage>
</organism>